<evidence type="ECO:0000256" key="1">
    <source>
        <dbReference type="SAM" id="Coils"/>
    </source>
</evidence>
<dbReference type="AlphaFoldDB" id="A0A816Q587"/>
<evidence type="ECO:0000313" key="5">
    <source>
        <dbReference type="Proteomes" id="UP000663887"/>
    </source>
</evidence>
<sequence>MADEQSKANGTVQDPESGLGTQDIDSNNLLINGGADSNNIAQNSQLLQVEDIGSDNDNSDDDKFVFSRQAYRALLRDRAQLEALKNQLKLEATAQNDQTSSIKDLVNNNLNMTTDNDANIPDTDNGTVGTNNNGQSTSTAPTNTVQHLPPQNNIDTSVRPKTYASVVKTPSQTNPAPSQPTVPNQPKRQRLTNNKFNKFRNFTGNRPSNLHNTQWPNTNTEFHLNMLSKKLSNLNFNELNKIKSLLNKKIQYKRFQFSYAKNPLTVFTANKLRKLIYERITKSHPSADKEAQNNLGFNQIQYYTVEGILFRLSRLPHILRDKVITEYEKESVINYVCKETNCYHCANGSIERIYIETLIAELGPKYHSFVNKNKRVNNQLGKLDQLPSKEDKQVSPHTESIGSKTKVQKIMKSQSTQTTDINNKTVSIQTDLTTQMSNSTQTRRFSLVSQEVQTMTPDNVTSDETNKLTQNTSTEDLNSASRNNTPSLGESNNSSTEQIKNKLDTQMSLRDKIQYSNAKYPCHVKTNTLTHEWPEYNRTFDKKYINFLNRAVKDKNIYINENLDQCYFNDLQDYQQANFNMVETQDQLDVIFLRNNYDFNYWARYIFELCGVLTDQEKVEMENQLDYVIALEKVSKKKKPICYTEIFSLFEKYLAYQTLPPLVEINEPDNDEPSDTDTQFSPDDLKYSSCVGKDTEIKIKTSDTTPTLTPNTSNHDISSPPNRNPGSKLISHEETSSIKVSKSKKQRRRERKENTNANNNDEQSCNLHLEQKYMDYLKRAIKRPDLSENEDLVLCHAEAVRDNPQNIEFLNSAFMMTEKSFLSYVRVTMKEDGSLSEKLKTNIEQKIAYVMKLEKYIATNKPMKHAEITDLFDKHLQEYYPSDPDVSKDQTVENLHLEKRYFKYIKKAAVESILKDNVKLADCYNQACEFYQAFNLFNPTKEDGLASVCLVGPYDIAPFVTHCLSMNGNLSKQTKEILEVRIQYYMMVEERVRKQQPINIHEMQELYKQYVTEPLSSFYDT</sequence>
<feature type="compositionally biased region" description="Polar residues" evidence="2">
    <location>
        <begin position="168"/>
        <end position="186"/>
    </location>
</feature>
<proteinExistence type="predicted"/>
<gene>
    <name evidence="4" type="ORF">UXM345_LOCUS30835</name>
    <name evidence="3" type="ORF">XDN619_LOCUS9962</name>
</gene>
<feature type="compositionally biased region" description="Polar residues" evidence="2">
    <location>
        <begin position="7"/>
        <end position="25"/>
    </location>
</feature>
<comment type="caution">
    <text evidence="3">The sequence shown here is derived from an EMBL/GenBank/DDBJ whole genome shotgun (WGS) entry which is preliminary data.</text>
</comment>
<feature type="compositionally biased region" description="Polar residues" evidence="2">
    <location>
        <begin position="715"/>
        <end position="725"/>
    </location>
</feature>
<evidence type="ECO:0000256" key="2">
    <source>
        <dbReference type="SAM" id="MobiDB-lite"/>
    </source>
</evidence>
<feature type="coiled-coil region" evidence="1">
    <location>
        <begin position="71"/>
        <end position="98"/>
    </location>
</feature>
<dbReference type="Proteomes" id="UP000663842">
    <property type="component" value="Unassembled WGS sequence"/>
</dbReference>
<organism evidence="3 5">
    <name type="scientific">Rotaria magnacalcarata</name>
    <dbReference type="NCBI Taxonomy" id="392030"/>
    <lineage>
        <taxon>Eukaryota</taxon>
        <taxon>Metazoa</taxon>
        <taxon>Spiralia</taxon>
        <taxon>Gnathifera</taxon>
        <taxon>Rotifera</taxon>
        <taxon>Eurotatoria</taxon>
        <taxon>Bdelloidea</taxon>
        <taxon>Philodinida</taxon>
        <taxon>Philodinidae</taxon>
        <taxon>Rotaria</taxon>
    </lineage>
</organism>
<reference evidence="3" key="1">
    <citation type="submission" date="2021-02" db="EMBL/GenBank/DDBJ databases">
        <authorList>
            <person name="Nowell W R."/>
        </authorList>
    </citation>
    <scope>NUCLEOTIDE SEQUENCE</scope>
</reference>
<feature type="compositionally biased region" description="Basic residues" evidence="2">
    <location>
        <begin position="741"/>
        <end position="750"/>
    </location>
</feature>
<evidence type="ECO:0000313" key="3">
    <source>
        <dbReference type="EMBL" id="CAF2057459.1"/>
    </source>
</evidence>
<feature type="region of interest" description="Disordered" evidence="2">
    <location>
        <begin position="664"/>
        <end position="762"/>
    </location>
</feature>
<feature type="region of interest" description="Disordered" evidence="2">
    <location>
        <begin position="1"/>
        <end position="25"/>
    </location>
</feature>
<accession>A0A816Q587</accession>
<dbReference type="Proteomes" id="UP000663887">
    <property type="component" value="Unassembled WGS sequence"/>
</dbReference>
<feature type="compositionally biased region" description="Polar residues" evidence="2">
    <location>
        <begin position="395"/>
        <end position="422"/>
    </location>
</feature>
<feature type="region of interest" description="Disordered" evidence="2">
    <location>
        <begin position="454"/>
        <end position="497"/>
    </location>
</feature>
<feature type="region of interest" description="Disordered" evidence="2">
    <location>
        <begin position="380"/>
        <end position="422"/>
    </location>
</feature>
<feature type="compositionally biased region" description="Low complexity" evidence="2">
    <location>
        <begin position="702"/>
        <end position="714"/>
    </location>
</feature>
<dbReference type="EMBL" id="CAJNRG010003429">
    <property type="protein sequence ID" value="CAF2057459.1"/>
    <property type="molecule type" value="Genomic_DNA"/>
</dbReference>
<feature type="region of interest" description="Disordered" evidence="2">
    <location>
        <begin position="114"/>
        <end position="193"/>
    </location>
</feature>
<protein>
    <submittedName>
        <fullName evidence="3">Uncharacterized protein</fullName>
    </submittedName>
</protein>
<feature type="compositionally biased region" description="Polar residues" evidence="2">
    <location>
        <begin position="140"/>
        <end position="156"/>
    </location>
</feature>
<feature type="compositionally biased region" description="Low complexity" evidence="2">
    <location>
        <begin position="122"/>
        <end position="139"/>
    </location>
</feature>
<evidence type="ECO:0000313" key="4">
    <source>
        <dbReference type="EMBL" id="CAF4252888.1"/>
    </source>
</evidence>
<name>A0A816Q587_9BILA</name>
<keyword evidence="1" id="KW-0175">Coiled coil</keyword>
<feature type="compositionally biased region" description="Acidic residues" evidence="2">
    <location>
        <begin position="666"/>
        <end position="675"/>
    </location>
</feature>
<dbReference type="EMBL" id="CAJOBF010008308">
    <property type="protein sequence ID" value="CAF4252888.1"/>
    <property type="molecule type" value="Genomic_DNA"/>
</dbReference>